<feature type="binding site" evidence="13">
    <location>
        <position position="733"/>
    </location>
    <ligand>
        <name>Zn(2+)</name>
        <dbReference type="ChEBI" id="CHEBI:29105"/>
        <label>1</label>
        <note>catalytic</note>
    </ligand>
</feature>
<dbReference type="STRING" id="1123510.GCA_000620025_02182"/>
<dbReference type="GO" id="GO:0008270">
    <property type="term" value="F:zinc ion binding"/>
    <property type="evidence" value="ECO:0007669"/>
    <property type="project" value="InterPro"/>
</dbReference>
<evidence type="ECO:0000256" key="6">
    <source>
        <dbReference type="ARBA" id="ARBA00022679"/>
    </source>
</evidence>
<feature type="binding site" evidence="11 12">
    <location>
        <position position="491"/>
    </location>
    <ligand>
        <name>L-methionine</name>
        <dbReference type="ChEBI" id="CHEBI:57844"/>
    </ligand>
</feature>
<feature type="binding site" evidence="11">
    <location>
        <position position="612"/>
    </location>
    <ligand>
        <name>5-methyltetrahydropteroyltri-L-glutamate</name>
        <dbReference type="ChEBI" id="CHEBI:58207"/>
    </ligand>
</feature>
<comment type="function">
    <text evidence="1 11">Catalyzes the transfer of a methyl group from 5-methyltetrahydrofolate to homocysteine resulting in methionine formation.</text>
</comment>
<keyword evidence="10 11" id="KW-0486">Methionine biosynthesis</keyword>
<dbReference type="EMBL" id="AP018933">
    <property type="protein sequence ID" value="BBG29534.1"/>
    <property type="molecule type" value="Genomic_DNA"/>
</dbReference>
<keyword evidence="9 11" id="KW-0862">Zinc</keyword>
<dbReference type="NCBIfam" id="TIGR01371">
    <property type="entry name" value="met_syn_B12ind"/>
    <property type="match status" value="1"/>
</dbReference>
<keyword evidence="18" id="KW-1185">Reference proteome</keyword>
<dbReference type="PANTHER" id="PTHR30519">
    <property type="entry name" value="5-METHYLTETRAHYDROPTEROYLTRIGLUTAMATE--HOMOCYSTEINE METHYLTRANSFERASE"/>
    <property type="match status" value="1"/>
</dbReference>
<dbReference type="GO" id="GO:0032259">
    <property type="term" value="P:methylation"/>
    <property type="evidence" value="ECO:0007669"/>
    <property type="project" value="UniProtKB-KW"/>
</dbReference>
<feature type="binding site" evidence="11 12">
    <location>
        <begin position="438"/>
        <end position="440"/>
    </location>
    <ligand>
        <name>L-methionine</name>
        <dbReference type="ChEBI" id="CHEBI:57844"/>
    </ligand>
</feature>
<dbReference type="FunFam" id="3.20.20.210:FF:000002">
    <property type="entry name" value="5-methyltetrahydropteroyltriglutamate--homocysteine methyltransferase"/>
    <property type="match status" value="1"/>
</dbReference>
<accession>A0A348HD32</accession>
<sequence length="763" mass="85080">MTVTAHTLGYPRIGAQRELKKAQEGYWQGEVSADALEATARELRARHWNDQKQAGLEFVTVGDFAFYDHVLNITALIGAVPARFEHKAGTAVDLDTYFRMARGRAPSGKPAAACGMTKFFGTNYHYMVPELEDGQTFSLSSTRLFDEVQEALDLGHNVKVSLIGPVTYLWLARATGKASRLDYLDQLVALYGEVLAKLKAQGVEWVQLDEPLLVQEVPAEWAQAVQKAYTALKGKGPRILLATYFGAVQQSAKWVSELPVDGVHLDLVFGKGQDADYLNAWPQDKVLSLGVIDGRNIWRKDTKAAAAALEKAHKALGDRLWVAGSSSLLHTPVDLSFETDLPDYLAPWLAFARQKLDEIALVSRLVDGSASDADKAAAEDAAKAVADRAASTIVHRTHVADRLKAVKDSDYDRQHPYAERAKAQRARFNLPLLPTTTIGSFPQTQEIRAARRQFKRGELDQAGYEEQMKAQIADAVKRQEEYGIDVLVHGEAERNDMVEYFGEQLDGFAFTRNGWVQSYGSRCVKPPIIFGDVERPQPMTVRWSQYAQSLTDKPMKGMLTGPVTVLQWSFVRDDQPREVTCRQIALALRDEVVDLEKAGIGIIQIDEPAVREGLPLQRSAWDAYLEWAVGCFRLSAAGVQDETQIHTHMCYSEFNDIIESIAALDADVITIETSRSHMVLLEAFRSFEYPNEIGPGVYDIHSPNIPSVEAIVDLLDKAAQYIPVERLWVNPDCGLKTRRWEEVDPALHNMVAAARQLRARYQK</sequence>
<evidence type="ECO:0000313" key="18">
    <source>
        <dbReference type="Proteomes" id="UP000267342"/>
    </source>
</evidence>
<keyword evidence="4 11" id="KW-0489">Methyltransferase</keyword>
<evidence type="ECO:0000256" key="2">
    <source>
        <dbReference type="ARBA" id="ARBA00004681"/>
    </source>
</evidence>
<comment type="catalytic activity">
    <reaction evidence="11">
        <text>5-methyltetrahydropteroyltri-L-glutamate + L-homocysteine = tetrahydropteroyltri-L-glutamate + L-methionine</text>
        <dbReference type="Rhea" id="RHEA:21196"/>
        <dbReference type="ChEBI" id="CHEBI:57844"/>
        <dbReference type="ChEBI" id="CHEBI:58140"/>
        <dbReference type="ChEBI" id="CHEBI:58199"/>
        <dbReference type="ChEBI" id="CHEBI:58207"/>
        <dbReference type="EC" id="2.1.1.14"/>
    </reaction>
</comment>
<gene>
    <name evidence="11" type="primary">metE</name>
    <name evidence="17" type="ORF">ZBT109_0758</name>
</gene>
<comment type="similarity">
    <text evidence="3 11">Belongs to the vitamin-B12 independent methionine synthase family.</text>
</comment>
<feature type="binding site" evidence="13">
    <location>
        <position position="672"/>
    </location>
    <ligand>
        <name>Zn(2+)</name>
        <dbReference type="ChEBI" id="CHEBI:29105"/>
        <label>1</label>
        <note>catalytic</note>
    </ligand>
</feature>
<evidence type="ECO:0000256" key="13">
    <source>
        <dbReference type="PIRSR" id="PIRSR000382-2"/>
    </source>
</evidence>
<feature type="binding site" evidence="11">
    <location>
        <begin position="17"/>
        <end position="20"/>
    </location>
    <ligand>
        <name>5-methyltetrahydropteroyltri-L-glutamate</name>
        <dbReference type="ChEBI" id="CHEBI:58207"/>
    </ligand>
</feature>
<feature type="binding site" evidence="11 12">
    <location>
        <position position="568"/>
    </location>
    <ligand>
        <name>5-methyltetrahydropteroyltri-L-glutamate</name>
        <dbReference type="ChEBI" id="CHEBI:58207"/>
    </ligand>
</feature>
<feature type="active site" description="Proton donor" evidence="11 14">
    <location>
        <position position="701"/>
    </location>
</feature>
<dbReference type="PIRSF" id="PIRSF000382">
    <property type="entry name" value="MeTrfase_B12_ind"/>
    <property type="match status" value="1"/>
</dbReference>
<feature type="binding site" evidence="11 12">
    <location>
        <position position="606"/>
    </location>
    <ligand>
        <name>L-methionine</name>
        <dbReference type="ChEBI" id="CHEBI:57844"/>
    </ligand>
</feature>
<dbReference type="InterPro" id="IPR006276">
    <property type="entry name" value="Cobalamin-indep_Met_synthase"/>
</dbReference>
<feature type="binding site" evidence="12">
    <location>
        <position position="123"/>
    </location>
    <ligand>
        <name>5-methyltetrahydropteroyltri-L-glutamate</name>
        <dbReference type="ChEBI" id="CHEBI:58207"/>
    </ligand>
</feature>
<evidence type="ECO:0000256" key="5">
    <source>
        <dbReference type="ARBA" id="ARBA00022605"/>
    </source>
</evidence>
<evidence type="ECO:0000256" key="10">
    <source>
        <dbReference type="ARBA" id="ARBA00023167"/>
    </source>
</evidence>
<evidence type="ECO:0000313" key="17">
    <source>
        <dbReference type="EMBL" id="BBG29534.1"/>
    </source>
</evidence>
<comment type="pathway">
    <text evidence="2 11">Amino-acid biosynthesis; L-methionine biosynthesis via de novo pathway; L-methionine from L-homocysteine (MetE route): step 1/1.</text>
</comment>
<dbReference type="Pfam" id="PF08267">
    <property type="entry name" value="Meth_synt_1"/>
    <property type="match status" value="1"/>
</dbReference>
<dbReference type="CDD" id="cd03312">
    <property type="entry name" value="CIMS_N_terminal_like"/>
    <property type="match status" value="1"/>
</dbReference>
<dbReference type="NCBIfam" id="NF003556">
    <property type="entry name" value="PRK05222.1"/>
    <property type="match status" value="1"/>
</dbReference>
<feature type="binding site" evidence="11">
    <location>
        <position position="118"/>
    </location>
    <ligand>
        <name>5-methyltetrahydropteroyltri-L-glutamate</name>
        <dbReference type="ChEBI" id="CHEBI:58207"/>
    </ligand>
</feature>
<dbReference type="KEGG" id="zpl:ZBT109_0758"/>
<dbReference type="Pfam" id="PF01717">
    <property type="entry name" value="Meth_synt_2"/>
    <property type="match status" value="1"/>
</dbReference>
<evidence type="ECO:0000256" key="1">
    <source>
        <dbReference type="ARBA" id="ARBA00002777"/>
    </source>
</evidence>
<dbReference type="OrthoDB" id="244285at2"/>
<dbReference type="CDD" id="cd03311">
    <property type="entry name" value="CIMS_C_terminal_like"/>
    <property type="match status" value="1"/>
</dbReference>
<feature type="binding site" evidence="11 12">
    <location>
        <begin position="438"/>
        <end position="440"/>
    </location>
    <ligand>
        <name>L-homocysteine</name>
        <dbReference type="ChEBI" id="CHEBI:58199"/>
    </ligand>
</feature>
<evidence type="ECO:0000256" key="14">
    <source>
        <dbReference type="PIRSR" id="PIRSR000382-3"/>
    </source>
</evidence>
<dbReference type="Gene3D" id="3.20.20.210">
    <property type="match status" value="2"/>
</dbReference>
<comment type="cofactor">
    <cofactor evidence="13">
        <name>Zn(2+)</name>
        <dbReference type="ChEBI" id="CHEBI:29105"/>
    </cofactor>
    <text evidence="13">Binds 2 Zn(2+) ions per subunit.</text>
</comment>
<reference evidence="17 18" key="1">
    <citation type="submission" date="2018-09" db="EMBL/GenBank/DDBJ databases">
        <title>Zymobacter palmae IAM14233 (=T109) whole genome analysis.</title>
        <authorList>
            <person name="Yanase H."/>
        </authorList>
    </citation>
    <scope>NUCLEOTIDE SEQUENCE [LARGE SCALE GENOMIC DNA]</scope>
    <source>
        <strain evidence="17 18">IAM14233</strain>
    </source>
</reference>
<proteinExistence type="inferred from homology"/>
<evidence type="ECO:0000259" key="16">
    <source>
        <dbReference type="Pfam" id="PF08267"/>
    </source>
</evidence>
<feature type="domain" description="Cobalamin-independent methionine synthase MetE C-terminal/archaeal" evidence="15">
    <location>
        <begin position="433"/>
        <end position="755"/>
    </location>
</feature>
<evidence type="ECO:0000256" key="8">
    <source>
        <dbReference type="ARBA" id="ARBA00022737"/>
    </source>
</evidence>
<evidence type="ECO:0000256" key="9">
    <source>
        <dbReference type="ARBA" id="ARBA00022833"/>
    </source>
</evidence>
<keyword evidence="8 11" id="KW-0677">Repeat</keyword>
<dbReference type="InterPro" id="IPR013215">
    <property type="entry name" value="Cbl-indep_Met_Synth_N"/>
</dbReference>
<evidence type="ECO:0000256" key="12">
    <source>
        <dbReference type="PIRSR" id="PIRSR000382-1"/>
    </source>
</evidence>
<keyword evidence="7 11" id="KW-0479">Metal-binding</keyword>
<dbReference type="GO" id="GO:0003871">
    <property type="term" value="F:5-methyltetrahydropteroyltriglutamate-homocysteine S-methyltransferase activity"/>
    <property type="evidence" value="ECO:0007669"/>
    <property type="project" value="UniProtKB-UniRule"/>
</dbReference>
<dbReference type="Proteomes" id="UP000267342">
    <property type="component" value="Chromosome"/>
</dbReference>
<keyword evidence="5 11" id="KW-0028">Amino-acid biosynthesis</keyword>
<dbReference type="GO" id="GO:0009086">
    <property type="term" value="P:methionine biosynthetic process"/>
    <property type="evidence" value="ECO:0007669"/>
    <property type="project" value="UniProtKB-UniRule"/>
</dbReference>
<protein>
    <recommendedName>
        <fullName evidence="11">5-methyltetrahydropteroyltriglutamate--homocysteine methyltransferase</fullName>
        <ecNumber evidence="11">2.1.1.14</ecNumber>
    </recommendedName>
    <alternativeName>
        <fullName evidence="11">Cobalamin-independent methionine synthase</fullName>
    </alternativeName>
    <alternativeName>
        <fullName evidence="11">Methionine synthase, vitamin-B12 independent isozyme</fullName>
    </alternativeName>
</protein>
<feature type="domain" description="Cobalamin-independent methionine synthase MetE N-terminal" evidence="16">
    <location>
        <begin position="5"/>
        <end position="315"/>
    </location>
</feature>
<dbReference type="UniPathway" id="UPA00051">
    <property type="reaction ID" value="UER00082"/>
</dbReference>
<feature type="binding site" evidence="11">
    <location>
        <position position="648"/>
    </location>
    <ligand>
        <name>Zn(2+)</name>
        <dbReference type="ChEBI" id="CHEBI:29105"/>
        <note>catalytic</note>
    </ligand>
</feature>
<evidence type="ECO:0000256" key="4">
    <source>
        <dbReference type="ARBA" id="ARBA00022603"/>
    </source>
</evidence>
<organism evidence="17 18">
    <name type="scientific">Zymobacter palmae</name>
    <dbReference type="NCBI Taxonomy" id="33074"/>
    <lineage>
        <taxon>Bacteria</taxon>
        <taxon>Pseudomonadati</taxon>
        <taxon>Pseudomonadota</taxon>
        <taxon>Gammaproteobacteria</taxon>
        <taxon>Oceanospirillales</taxon>
        <taxon>Halomonadaceae</taxon>
        <taxon>Zymobacter group</taxon>
        <taxon>Zymobacter</taxon>
    </lineage>
</organism>
<feature type="binding site" evidence="11">
    <location>
        <position position="733"/>
    </location>
    <ligand>
        <name>Zn(2+)</name>
        <dbReference type="ChEBI" id="CHEBI:29105"/>
        <note>catalytic</note>
    </ligand>
</feature>
<dbReference type="InterPro" id="IPR038071">
    <property type="entry name" value="UROD/MetE-like_sf"/>
</dbReference>
<dbReference type="HAMAP" id="MF_00172">
    <property type="entry name" value="Meth_synth"/>
    <property type="match status" value="1"/>
</dbReference>
<feature type="binding site" evidence="11">
    <location>
        <position position="491"/>
    </location>
    <ligand>
        <name>L-homocysteine</name>
        <dbReference type="ChEBI" id="CHEBI:58199"/>
    </ligand>
</feature>
<keyword evidence="6 11" id="KW-0808">Transferase</keyword>
<feature type="binding site" evidence="11">
    <location>
        <position position="650"/>
    </location>
    <ligand>
        <name>Zn(2+)</name>
        <dbReference type="ChEBI" id="CHEBI:29105"/>
        <note>catalytic</note>
    </ligand>
</feature>
<feature type="binding site" evidence="13">
    <location>
        <position position="650"/>
    </location>
    <ligand>
        <name>Zn(2+)</name>
        <dbReference type="ChEBI" id="CHEBI:29105"/>
        <label>1</label>
        <note>catalytic</note>
    </ligand>
</feature>
<evidence type="ECO:0000256" key="3">
    <source>
        <dbReference type="ARBA" id="ARBA00009553"/>
    </source>
</evidence>
<evidence type="ECO:0000256" key="7">
    <source>
        <dbReference type="ARBA" id="ARBA00022723"/>
    </source>
</evidence>
<dbReference type="EC" id="2.1.1.14" evidence="11"/>
<feature type="binding site" evidence="11 12">
    <location>
        <begin position="522"/>
        <end position="523"/>
    </location>
    <ligand>
        <name>5-methyltetrahydropteroyltri-L-glutamate</name>
        <dbReference type="ChEBI" id="CHEBI:58207"/>
    </ligand>
</feature>
<feature type="binding site" evidence="13">
    <location>
        <position position="648"/>
    </location>
    <ligand>
        <name>Zn(2+)</name>
        <dbReference type="ChEBI" id="CHEBI:29105"/>
        <label>1</label>
        <note>catalytic</note>
    </ligand>
</feature>
<dbReference type="InterPro" id="IPR002629">
    <property type="entry name" value="Met_Synth_C/arc"/>
</dbReference>
<evidence type="ECO:0000259" key="15">
    <source>
        <dbReference type="Pfam" id="PF01717"/>
    </source>
</evidence>
<dbReference type="RefSeq" id="WP_027705259.1">
    <property type="nucleotide sequence ID" value="NZ_AP018933.1"/>
</dbReference>
<feature type="binding site" evidence="11 12">
    <location>
        <position position="606"/>
    </location>
    <ligand>
        <name>L-homocysteine</name>
        <dbReference type="ChEBI" id="CHEBI:58199"/>
    </ligand>
</feature>
<dbReference type="AlphaFoldDB" id="A0A348HD32"/>
<name>A0A348HD32_9GAMM</name>
<feature type="binding site" evidence="11">
    <location>
        <position position="672"/>
    </location>
    <ligand>
        <name>Zn(2+)</name>
        <dbReference type="ChEBI" id="CHEBI:29105"/>
        <note>catalytic</note>
    </ligand>
</feature>
<comment type="cofactor">
    <cofactor evidence="11">
        <name>Zn(2+)</name>
        <dbReference type="ChEBI" id="CHEBI:29105"/>
    </cofactor>
    <text evidence="11">Binds 1 zinc ion per subunit.</text>
</comment>
<evidence type="ECO:0000256" key="11">
    <source>
        <dbReference type="HAMAP-Rule" id="MF_00172"/>
    </source>
</evidence>
<dbReference type="SUPFAM" id="SSF51726">
    <property type="entry name" value="UROD/MetE-like"/>
    <property type="match status" value="2"/>
</dbReference>
<feature type="binding site" evidence="12">
    <location>
        <position position="20"/>
    </location>
    <ligand>
        <name>5-methyltetrahydropteroyltri-L-glutamate</name>
        <dbReference type="ChEBI" id="CHEBI:58207"/>
    </ligand>
</feature>